<keyword evidence="2" id="KW-1133">Transmembrane helix</keyword>
<sequence length="89" mass="10167">MGREPQQLPDSGNALEKEAKAPEAPPLRVTFPDALQNQSTVESLKLEVEESAESMSPRNMWQVYALGGFMVLSWVWGRWKERRDRRAPP</sequence>
<dbReference type="EMBL" id="LR743595">
    <property type="protein sequence ID" value="CAA2624245.1"/>
    <property type="molecule type" value="Genomic_DNA"/>
</dbReference>
<organism evidence="3">
    <name type="scientific">Spirodela intermedia</name>
    <name type="common">Intermediate duckweed</name>
    <dbReference type="NCBI Taxonomy" id="51605"/>
    <lineage>
        <taxon>Eukaryota</taxon>
        <taxon>Viridiplantae</taxon>
        <taxon>Streptophyta</taxon>
        <taxon>Embryophyta</taxon>
        <taxon>Tracheophyta</taxon>
        <taxon>Spermatophyta</taxon>
        <taxon>Magnoliopsida</taxon>
        <taxon>Liliopsida</taxon>
        <taxon>Araceae</taxon>
        <taxon>Lemnoideae</taxon>
        <taxon>Spirodela</taxon>
    </lineage>
</organism>
<keyword evidence="2" id="KW-0472">Membrane</keyword>
<protein>
    <submittedName>
        <fullName evidence="3">Uncharacterized protein</fullName>
    </submittedName>
</protein>
<evidence type="ECO:0000313" key="4">
    <source>
        <dbReference type="Proteomes" id="UP001189122"/>
    </source>
</evidence>
<dbReference type="PANTHER" id="PTHR36374">
    <property type="entry name" value="OS01G0969000 PROTEIN"/>
    <property type="match status" value="1"/>
</dbReference>
<reference evidence="3 4" key="1">
    <citation type="submission" date="2019-12" db="EMBL/GenBank/DDBJ databases">
        <authorList>
            <person name="Scholz U."/>
            <person name="Mascher M."/>
            <person name="Fiebig A."/>
        </authorList>
    </citation>
    <scope>NUCLEOTIDE SEQUENCE</scope>
</reference>
<dbReference type="AlphaFoldDB" id="A0A7I8J0F8"/>
<dbReference type="GO" id="GO:0009507">
    <property type="term" value="C:chloroplast"/>
    <property type="evidence" value="ECO:0007669"/>
    <property type="project" value="TreeGrafter"/>
</dbReference>
<dbReference type="Proteomes" id="UP001189122">
    <property type="component" value="Unassembled WGS sequence"/>
</dbReference>
<feature type="region of interest" description="Disordered" evidence="1">
    <location>
        <begin position="1"/>
        <end position="35"/>
    </location>
</feature>
<keyword evidence="4" id="KW-1185">Reference proteome</keyword>
<dbReference type="PANTHER" id="PTHR36374:SF1">
    <property type="entry name" value="OS01G0969000 PROTEIN"/>
    <property type="match status" value="1"/>
</dbReference>
<name>A0A7I8J0F8_SPIIN</name>
<evidence type="ECO:0000313" key="3">
    <source>
        <dbReference type="EMBL" id="CAA2624245.1"/>
    </source>
</evidence>
<feature type="transmembrane region" description="Helical" evidence="2">
    <location>
        <begin position="61"/>
        <end position="79"/>
    </location>
</feature>
<proteinExistence type="predicted"/>
<gene>
    <name evidence="3" type="ORF">SI7747_08010094</name>
</gene>
<keyword evidence="2" id="KW-0812">Transmembrane</keyword>
<evidence type="ECO:0000256" key="2">
    <source>
        <dbReference type="SAM" id="Phobius"/>
    </source>
</evidence>
<evidence type="ECO:0000256" key="1">
    <source>
        <dbReference type="SAM" id="MobiDB-lite"/>
    </source>
</evidence>
<accession>A0A7I8J0F8</accession>
<dbReference type="EMBL" id="CACRZD030000008">
    <property type="protein sequence ID" value="CAA6663705.1"/>
    <property type="molecule type" value="Genomic_DNA"/>
</dbReference>